<evidence type="ECO:0000259" key="3">
    <source>
        <dbReference type="Pfam" id="PF03413"/>
    </source>
</evidence>
<sequence>MKKLYKLCYPLLAVTILAGCSNGMANTASDGSYISEDSAKTTAYNHANVNEKDVASIQLTKDKENGKDVYSIEFYTKDKKYDYDIDRSTGEILKNESENLTSAMNNEKNTDSKKNNTSTTVNTTSNSNNKTTASNTPSNNTNKSSSSNKTPVSTSITKEKAKSIALAHAKVSESNVKGLKIENDWEHGQEAYSVSFYAGNYEYEYDIAKSNGTILKADKDYEKDNNSSNSNSMISKDKAMSIALAKVSGATSSNIYIELEKDDGRYTYEGEINFNNKEYEFEIDAYTGNILKWEVDSID</sequence>
<dbReference type="PROSITE" id="PS51257">
    <property type="entry name" value="PROKAR_LIPOPROTEIN"/>
    <property type="match status" value="1"/>
</dbReference>
<accession>A0A6N4TL26</accession>
<dbReference type="EMBL" id="AP019695">
    <property type="protein sequence ID" value="BBK23281.1"/>
    <property type="molecule type" value="Genomic_DNA"/>
</dbReference>
<feature type="region of interest" description="Disordered" evidence="1">
    <location>
        <begin position="104"/>
        <end position="156"/>
    </location>
</feature>
<name>A0A6N4TL26_9FIRM</name>
<dbReference type="Gene3D" id="3.10.450.40">
    <property type="match status" value="3"/>
</dbReference>
<dbReference type="KEGG" id="aarg:Aargi30884_21840"/>
<feature type="signal peptide" evidence="2">
    <location>
        <begin position="1"/>
        <end position="25"/>
    </location>
</feature>
<proteinExistence type="predicted"/>
<dbReference type="Pfam" id="PF03413">
    <property type="entry name" value="PepSY"/>
    <property type="match status" value="3"/>
</dbReference>
<feature type="domain" description="PepSY" evidence="3">
    <location>
        <begin position="156"/>
        <end position="216"/>
    </location>
</feature>
<dbReference type="Proteomes" id="UP000464754">
    <property type="component" value="Chromosome"/>
</dbReference>
<feature type="compositionally biased region" description="Low complexity" evidence="1">
    <location>
        <begin position="115"/>
        <end position="155"/>
    </location>
</feature>
<evidence type="ECO:0000313" key="4">
    <source>
        <dbReference type="EMBL" id="BBK23281.1"/>
    </source>
</evidence>
<evidence type="ECO:0000313" key="5">
    <source>
        <dbReference type="Proteomes" id="UP000464754"/>
    </source>
</evidence>
<feature type="domain" description="PepSY" evidence="3">
    <location>
        <begin position="34"/>
        <end position="94"/>
    </location>
</feature>
<keyword evidence="2" id="KW-0732">Signal</keyword>
<evidence type="ECO:0000256" key="1">
    <source>
        <dbReference type="SAM" id="MobiDB-lite"/>
    </source>
</evidence>
<gene>
    <name evidence="4" type="ORF">Aargi30884_21840</name>
</gene>
<reference evidence="5" key="1">
    <citation type="submission" date="2019-05" db="EMBL/GenBank/DDBJ databases">
        <title>Complete genome sequencing of Absiella argi strain JCM 30884.</title>
        <authorList>
            <person name="Sakamoto M."/>
            <person name="Murakami T."/>
            <person name="Mori H."/>
        </authorList>
    </citation>
    <scope>NUCLEOTIDE SEQUENCE [LARGE SCALE GENOMIC DNA]</scope>
    <source>
        <strain evidence="5">JCM 30884</strain>
    </source>
</reference>
<organism evidence="4 5">
    <name type="scientific">Amedibacterium intestinale</name>
    <dbReference type="NCBI Taxonomy" id="2583452"/>
    <lineage>
        <taxon>Bacteria</taxon>
        <taxon>Bacillati</taxon>
        <taxon>Bacillota</taxon>
        <taxon>Erysipelotrichia</taxon>
        <taxon>Erysipelotrichales</taxon>
        <taxon>Erysipelotrichaceae</taxon>
        <taxon>Amedibacterium</taxon>
    </lineage>
</organism>
<feature type="chain" id="PRO_5038687217" description="PepSY domain-containing protein" evidence="2">
    <location>
        <begin position="26"/>
        <end position="299"/>
    </location>
</feature>
<dbReference type="AlphaFoldDB" id="A0A6N4TL26"/>
<dbReference type="InterPro" id="IPR025711">
    <property type="entry name" value="PepSY"/>
</dbReference>
<keyword evidence="5" id="KW-1185">Reference proteome</keyword>
<dbReference type="RefSeq" id="WP_163052266.1">
    <property type="nucleotide sequence ID" value="NZ_AP019695.1"/>
</dbReference>
<evidence type="ECO:0000256" key="2">
    <source>
        <dbReference type="SAM" id="SignalP"/>
    </source>
</evidence>
<protein>
    <recommendedName>
        <fullName evidence="3">PepSY domain-containing protein</fullName>
    </recommendedName>
</protein>
<feature type="domain" description="PepSY" evidence="3">
    <location>
        <begin position="234"/>
        <end position="293"/>
    </location>
</feature>